<dbReference type="PRINTS" id="PR00069">
    <property type="entry name" value="ALDKETRDTASE"/>
</dbReference>
<accession>A0A1F6XDS5</accession>
<dbReference type="AlphaFoldDB" id="A0A1F6XDS5"/>
<reference evidence="2 3" key="1">
    <citation type="journal article" date="2016" name="Nat. Commun.">
        <title>Thousands of microbial genomes shed light on interconnected biogeochemical processes in an aquifer system.</title>
        <authorList>
            <person name="Anantharaman K."/>
            <person name="Brown C.T."/>
            <person name="Hug L.A."/>
            <person name="Sharon I."/>
            <person name="Castelle C.J."/>
            <person name="Probst A.J."/>
            <person name="Thomas B.C."/>
            <person name="Singh A."/>
            <person name="Wilkins M.J."/>
            <person name="Karaoz U."/>
            <person name="Brodie E.L."/>
            <person name="Williams K.H."/>
            <person name="Hubbard S.S."/>
            <person name="Banfield J.F."/>
        </authorList>
    </citation>
    <scope>NUCLEOTIDE SEQUENCE [LARGE SCALE GENOMIC DNA]</scope>
</reference>
<evidence type="ECO:0000313" key="2">
    <source>
        <dbReference type="EMBL" id="OGI92266.1"/>
    </source>
</evidence>
<name>A0A1F6XDS5_9BACT</name>
<dbReference type="Pfam" id="PF00248">
    <property type="entry name" value="Aldo_ket_red"/>
    <property type="match status" value="1"/>
</dbReference>
<evidence type="ECO:0000313" key="3">
    <source>
        <dbReference type="Proteomes" id="UP000179381"/>
    </source>
</evidence>
<organism evidence="2 3">
    <name type="scientific">Candidatus Nomurabacteria bacterium RIFCSPLOWO2_01_FULL_46_18</name>
    <dbReference type="NCBI Taxonomy" id="1801783"/>
    <lineage>
        <taxon>Bacteria</taxon>
        <taxon>Candidatus Nomuraibacteriota</taxon>
    </lineage>
</organism>
<proteinExistence type="predicted"/>
<evidence type="ECO:0000259" key="1">
    <source>
        <dbReference type="Pfam" id="PF00248"/>
    </source>
</evidence>
<dbReference type="GO" id="GO:0016491">
    <property type="term" value="F:oxidoreductase activity"/>
    <property type="evidence" value="ECO:0007669"/>
    <property type="project" value="InterPro"/>
</dbReference>
<dbReference type="PANTHER" id="PTHR43312:SF1">
    <property type="entry name" value="NADP-DEPENDENT OXIDOREDUCTASE DOMAIN-CONTAINING PROTEIN"/>
    <property type="match status" value="1"/>
</dbReference>
<feature type="domain" description="NADP-dependent oxidoreductase" evidence="1">
    <location>
        <begin position="15"/>
        <end position="310"/>
    </location>
</feature>
<dbReference type="EMBL" id="MFVH01000014">
    <property type="protein sequence ID" value="OGI92266.1"/>
    <property type="molecule type" value="Genomic_DNA"/>
</dbReference>
<dbReference type="InterPro" id="IPR036812">
    <property type="entry name" value="NAD(P)_OxRdtase_dom_sf"/>
</dbReference>
<sequence>MQYRPLGKTRITVSEIGFGSWGIGGRTKGATSYGTTDDDESKRALEAAFDAGITLYDTSDLYGYGHSEELIGGVFAGRREKVVIASKVGYVKHGGPHDFSPVRIRQCAEASLRRLRTDYIDLYQLHSPSLDELQRTAGAIEEIQKLKEEGKIRAIGISVKSPQDGFRAVTEFKAESVQVNFNMIDQRILDNGFLDFARDRGIGVIARTPLAFGFLSGTLTDVSFSPDDHRSSWPASQLRRWASAPRMFGFLNEGRGWTPTQIALKFCLYSPAVSSVIPGILHPSEARENASASEFAQFAPEEIARAREVYHSHEFFDTTVKKE</sequence>
<dbReference type="CDD" id="cd19086">
    <property type="entry name" value="AKR_AKR11C1"/>
    <property type="match status" value="1"/>
</dbReference>
<dbReference type="InterPro" id="IPR023210">
    <property type="entry name" value="NADP_OxRdtase_dom"/>
</dbReference>
<protein>
    <recommendedName>
        <fullName evidence="1">NADP-dependent oxidoreductase domain-containing protein</fullName>
    </recommendedName>
</protein>
<gene>
    <name evidence="2" type="ORF">A2933_00835</name>
</gene>
<dbReference type="InterPro" id="IPR053135">
    <property type="entry name" value="AKR2_Oxidoreductase"/>
</dbReference>
<dbReference type="Proteomes" id="UP000179381">
    <property type="component" value="Unassembled WGS sequence"/>
</dbReference>
<dbReference type="SUPFAM" id="SSF51430">
    <property type="entry name" value="NAD(P)-linked oxidoreductase"/>
    <property type="match status" value="1"/>
</dbReference>
<dbReference type="PANTHER" id="PTHR43312">
    <property type="entry name" value="D-THREO-ALDOSE 1-DEHYDROGENASE"/>
    <property type="match status" value="1"/>
</dbReference>
<comment type="caution">
    <text evidence="2">The sequence shown here is derived from an EMBL/GenBank/DDBJ whole genome shotgun (WGS) entry which is preliminary data.</text>
</comment>
<dbReference type="InterPro" id="IPR020471">
    <property type="entry name" value="AKR"/>
</dbReference>
<dbReference type="Gene3D" id="3.20.20.100">
    <property type="entry name" value="NADP-dependent oxidoreductase domain"/>
    <property type="match status" value="1"/>
</dbReference>